<evidence type="ECO:0000256" key="2">
    <source>
        <dbReference type="ARBA" id="ARBA00022676"/>
    </source>
</evidence>
<dbReference type="PANTHER" id="PTHR43867">
    <property type="entry name" value="CELLULOSE SYNTHASE CATALYTIC SUBUNIT A [UDP-FORMING]"/>
    <property type="match status" value="1"/>
</dbReference>
<dbReference type="GO" id="GO:0016758">
    <property type="term" value="F:hexosyltransferase activity"/>
    <property type="evidence" value="ECO:0007669"/>
    <property type="project" value="TreeGrafter"/>
</dbReference>
<comment type="caution">
    <text evidence="8">The sequence shown here is derived from an EMBL/GenBank/DDBJ whole genome shotgun (WGS) entry which is preliminary data.</text>
</comment>
<evidence type="ECO:0000256" key="3">
    <source>
        <dbReference type="ARBA" id="ARBA00022679"/>
    </source>
</evidence>
<feature type="transmembrane region" description="Helical" evidence="7">
    <location>
        <begin position="532"/>
        <end position="550"/>
    </location>
</feature>
<protein>
    <submittedName>
        <fullName evidence="8">Uncharacterized protein</fullName>
    </submittedName>
</protein>
<dbReference type="SUPFAM" id="SSF53448">
    <property type="entry name" value="Nucleotide-diphospho-sugar transferases"/>
    <property type="match status" value="1"/>
</dbReference>
<evidence type="ECO:0000313" key="9">
    <source>
        <dbReference type="Proteomes" id="UP000236220"/>
    </source>
</evidence>
<keyword evidence="4 7" id="KW-0812">Transmembrane</keyword>
<dbReference type="InterPro" id="IPR029044">
    <property type="entry name" value="Nucleotide-diphossugar_trans"/>
</dbReference>
<keyword evidence="3" id="KW-0808">Transferase</keyword>
<sequence length="597" mass="66813">MKKLSDRFTTTGLTRLYLSFVGLVVAAIIVILLLYFGAYDSGVLVVALMVVCLVPLIAHPVFSVTNSVIRLFVRSLPLSAIDADNVAAENTTLVVIPDLILDSQKIDALADRIRDHFLANDDPNVFFGVLTDWGDAPTEHLPTDDEQLSQIQHRISELNETYGSANRRPFFLLHRGRRWNAYDSVWMGYERKRGKLEDLNDFILRGNASHFPVVEGDICALRRAKYVITLDNDTRLPPGAALQLISILAHPANEPRMDGTSVVSGHGILQPRMMASIPTGAASWFERFWVRQRGTDPKKLHFDIFQDFFGEGCFTGVGIYEVAAFDMSLRGMIPENHLLSHDVVEGCFARAGWAGNVILYETVPPTYHAASRRHHRWMRGDWQNGTWLFPSVPSATGRRKNTFSLLSRWKILKCILASLFPASIALLQFLCVMTDRTYRSAIVSLASVLIPIVVVVIVKKVQGAQTSFRTYKDCAVYAFITVAFAPFEGARNVDAACRAIYRIAGSKRRGLEWVPSSEYDADDLGVMGYVRYMWISPAAALLLAVWVHIWSASWNPLIVAVICAWAVAPFVAWQMSQRYEEVTIEQVASDSNHEAIN</sequence>
<evidence type="ECO:0000256" key="6">
    <source>
        <dbReference type="ARBA" id="ARBA00023136"/>
    </source>
</evidence>
<feature type="transmembrane region" description="Helical" evidence="7">
    <location>
        <begin position="42"/>
        <end position="62"/>
    </location>
</feature>
<comment type="subcellular location">
    <subcellularLocation>
        <location evidence="1">Membrane</location>
        <topology evidence="1">Multi-pass membrane protein</topology>
    </subcellularLocation>
</comment>
<dbReference type="InterPro" id="IPR050321">
    <property type="entry name" value="Glycosyltr_2/OpgH_subfam"/>
</dbReference>
<keyword evidence="6 7" id="KW-0472">Membrane</keyword>
<organism evidence="8 9">
    <name type="scientific">Solilutibacter silvestris</name>
    <dbReference type="NCBI Taxonomy" id="1645665"/>
    <lineage>
        <taxon>Bacteria</taxon>
        <taxon>Pseudomonadati</taxon>
        <taxon>Pseudomonadota</taxon>
        <taxon>Gammaproteobacteria</taxon>
        <taxon>Lysobacterales</taxon>
        <taxon>Lysobacteraceae</taxon>
        <taxon>Solilutibacter</taxon>
    </lineage>
</organism>
<evidence type="ECO:0000256" key="5">
    <source>
        <dbReference type="ARBA" id="ARBA00022989"/>
    </source>
</evidence>
<dbReference type="AlphaFoldDB" id="A0A2K1Q005"/>
<dbReference type="RefSeq" id="WP_129588321.1">
    <property type="nucleotide sequence ID" value="NZ_NPZB01000001.1"/>
</dbReference>
<keyword evidence="5 7" id="KW-1133">Transmembrane helix</keyword>
<dbReference type="PANTHER" id="PTHR43867:SF2">
    <property type="entry name" value="CELLULOSE SYNTHASE CATALYTIC SUBUNIT A [UDP-FORMING]"/>
    <property type="match status" value="1"/>
</dbReference>
<proteinExistence type="predicted"/>
<dbReference type="EMBL" id="NPZB01000001">
    <property type="protein sequence ID" value="PNS08374.1"/>
    <property type="molecule type" value="Genomic_DNA"/>
</dbReference>
<name>A0A2K1Q005_9GAMM</name>
<dbReference type="Proteomes" id="UP000236220">
    <property type="component" value="Unassembled WGS sequence"/>
</dbReference>
<feature type="transmembrane region" description="Helical" evidence="7">
    <location>
        <begin position="556"/>
        <end position="573"/>
    </location>
</feature>
<dbReference type="GO" id="GO:0005886">
    <property type="term" value="C:plasma membrane"/>
    <property type="evidence" value="ECO:0007669"/>
    <property type="project" value="TreeGrafter"/>
</dbReference>
<accession>A0A2K1Q005</accession>
<evidence type="ECO:0000313" key="8">
    <source>
        <dbReference type="EMBL" id="PNS08374.1"/>
    </source>
</evidence>
<feature type="transmembrane region" description="Helical" evidence="7">
    <location>
        <begin position="441"/>
        <end position="458"/>
    </location>
</feature>
<dbReference type="OrthoDB" id="9769991at2"/>
<feature type="transmembrane region" description="Helical" evidence="7">
    <location>
        <begin position="12"/>
        <end position="36"/>
    </location>
</feature>
<keyword evidence="9" id="KW-1185">Reference proteome</keyword>
<evidence type="ECO:0000256" key="7">
    <source>
        <dbReference type="SAM" id="Phobius"/>
    </source>
</evidence>
<evidence type="ECO:0000256" key="4">
    <source>
        <dbReference type="ARBA" id="ARBA00022692"/>
    </source>
</evidence>
<keyword evidence="2" id="KW-0328">Glycosyltransferase</keyword>
<evidence type="ECO:0000256" key="1">
    <source>
        <dbReference type="ARBA" id="ARBA00004141"/>
    </source>
</evidence>
<reference evidence="8 9" key="1">
    <citation type="submission" date="2017-08" db="EMBL/GenBank/DDBJ databases">
        <title>Lysobacter sylvestris genome.</title>
        <authorList>
            <person name="Zhang D.-C."/>
            <person name="Albuquerque L."/>
            <person name="Franca L."/>
            <person name="Froufe H.J.C."/>
            <person name="Barroso C."/>
            <person name="Egas C."/>
            <person name="Da Costa M."/>
            <person name="Margesin R."/>
        </authorList>
    </citation>
    <scope>NUCLEOTIDE SEQUENCE [LARGE SCALE GENOMIC DNA]</scope>
    <source>
        <strain evidence="8 9">AM20-91</strain>
    </source>
</reference>
<gene>
    <name evidence="8" type="ORF">Lysil_0003</name>
</gene>
<feature type="transmembrane region" description="Helical" evidence="7">
    <location>
        <begin position="409"/>
        <end position="429"/>
    </location>
</feature>